<dbReference type="PRINTS" id="PR01262">
    <property type="entry name" value="INNEXIN"/>
</dbReference>
<dbReference type="Pfam" id="PF00876">
    <property type="entry name" value="Innexin"/>
    <property type="match status" value="1"/>
</dbReference>
<dbReference type="OMA" id="PHKICRF"/>
<keyword evidence="11 12" id="KW-0407">Ion channel</keyword>
<dbReference type="PANTHER" id="PTHR11893">
    <property type="entry name" value="INNEXIN"/>
    <property type="match status" value="1"/>
</dbReference>
<keyword evidence="8 12" id="KW-1133">Transmembrane helix</keyword>
<evidence type="ECO:0000256" key="7">
    <source>
        <dbReference type="ARBA" id="ARBA00022949"/>
    </source>
</evidence>
<keyword evidence="4" id="KW-1003">Cell membrane</keyword>
<dbReference type="PROSITE" id="PS51013">
    <property type="entry name" value="PANNEXIN"/>
    <property type="match status" value="1"/>
</dbReference>
<organism evidence="14 15">
    <name type="scientific">Caenorhabditis briggsae</name>
    <dbReference type="NCBI Taxonomy" id="6238"/>
    <lineage>
        <taxon>Eukaryota</taxon>
        <taxon>Metazoa</taxon>
        <taxon>Ecdysozoa</taxon>
        <taxon>Nematoda</taxon>
        <taxon>Chromadorea</taxon>
        <taxon>Rhabditida</taxon>
        <taxon>Rhabditina</taxon>
        <taxon>Rhabditomorpha</taxon>
        <taxon>Rhabditoidea</taxon>
        <taxon>Rhabditidae</taxon>
        <taxon>Peloderinae</taxon>
        <taxon>Caenorhabditis</taxon>
    </lineage>
</organism>
<feature type="region of interest" description="Disordered" evidence="13">
    <location>
        <begin position="432"/>
        <end position="551"/>
    </location>
</feature>
<feature type="transmembrane region" description="Helical" evidence="12">
    <location>
        <begin position="309"/>
        <end position="336"/>
    </location>
</feature>
<feature type="compositionally biased region" description="Polar residues" evidence="13">
    <location>
        <begin position="436"/>
        <end position="445"/>
    </location>
</feature>
<keyword evidence="7" id="KW-0965">Cell junction</keyword>
<keyword evidence="9 12" id="KW-0406">Ion transport</keyword>
<feature type="compositionally biased region" description="Basic and acidic residues" evidence="13">
    <location>
        <begin position="481"/>
        <end position="497"/>
    </location>
</feature>
<dbReference type="EMBL" id="CP090894">
    <property type="protein sequence ID" value="ULT94533.1"/>
    <property type="molecule type" value="Genomic_DNA"/>
</dbReference>
<evidence type="ECO:0000313" key="14">
    <source>
        <dbReference type="EMBL" id="ULT94533.1"/>
    </source>
</evidence>
<evidence type="ECO:0000256" key="9">
    <source>
        <dbReference type="ARBA" id="ARBA00023065"/>
    </source>
</evidence>
<proteinExistence type="inferred from homology"/>
<dbReference type="GO" id="GO:0005886">
    <property type="term" value="C:plasma membrane"/>
    <property type="evidence" value="ECO:0007669"/>
    <property type="project" value="UniProtKB-SubCell"/>
</dbReference>
<comment type="similarity">
    <text evidence="12">Belongs to the pannexin family.</text>
</comment>
<dbReference type="GO" id="GO:0034220">
    <property type="term" value="P:monoatomic ion transmembrane transport"/>
    <property type="evidence" value="ECO:0007669"/>
    <property type="project" value="UniProtKB-KW"/>
</dbReference>
<evidence type="ECO:0000256" key="4">
    <source>
        <dbReference type="ARBA" id="ARBA00022475"/>
    </source>
</evidence>
<evidence type="ECO:0000256" key="11">
    <source>
        <dbReference type="ARBA" id="ARBA00023303"/>
    </source>
</evidence>
<dbReference type="InterPro" id="IPR000990">
    <property type="entry name" value="Innexin"/>
</dbReference>
<evidence type="ECO:0000256" key="3">
    <source>
        <dbReference type="ARBA" id="ARBA00022448"/>
    </source>
</evidence>
<evidence type="ECO:0000256" key="13">
    <source>
        <dbReference type="SAM" id="MobiDB-lite"/>
    </source>
</evidence>
<reference evidence="14 15" key="1">
    <citation type="submission" date="2022-05" db="EMBL/GenBank/DDBJ databases">
        <title>Chromosome-level reference genomes for two strains of Caenorhabditis briggsae: an improved platform for comparative genomics.</title>
        <authorList>
            <person name="Stevens L."/>
            <person name="Andersen E.C."/>
        </authorList>
    </citation>
    <scope>NUCLEOTIDE SEQUENCE [LARGE SCALE GENOMIC DNA]</scope>
    <source>
        <strain evidence="14">QX1410_ONT</strain>
        <tissue evidence="14">Whole-organism</tissue>
    </source>
</reference>
<feature type="compositionally biased region" description="Basic and acidic residues" evidence="13">
    <location>
        <begin position="536"/>
        <end position="551"/>
    </location>
</feature>
<comment type="function">
    <text evidence="12">Structural component of the gap junctions.</text>
</comment>
<dbReference type="KEGG" id="cbr:CBG_09460"/>
<name>A0AAE9A771_CAEBR</name>
<dbReference type="PANTHER" id="PTHR11893:SF9">
    <property type="entry name" value="INNEXIN-7"/>
    <property type="match status" value="1"/>
</dbReference>
<dbReference type="AlphaFoldDB" id="A0AAE9A771"/>
<evidence type="ECO:0000256" key="12">
    <source>
        <dbReference type="RuleBase" id="RU010713"/>
    </source>
</evidence>
<protein>
    <recommendedName>
        <fullName evidence="12">Innexin</fullName>
    </recommendedName>
</protein>
<evidence type="ECO:0000256" key="8">
    <source>
        <dbReference type="ARBA" id="ARBA00022989"/>
    </source>
</evidence>
<feature type="transmembrane region" description="Helical" evidence="12">
    <location>
        <begin position="21"/>
        <end position="41"/>
    </location>
</feature>
<feature type="compositionally biased region" description="Basic and acidic residues" evidence="13">
    <location>
        <begin position="450"/>
        <end position="459"/>
    </location>
</feature>
<gene>
    <name evidence="12" type="primary">inx</name>
    <name evidence="14" type="ORF">L3Y34_003777</name>
</gene>
<dbReference type="Proteomes" id="UP000827892">
    <property type="component" value="Chromosome IV"/>
</dbReference>
<evidence type="ECO:0000256" key="5">
    <source>
        <dbReference type="ARBA" id="ARBA00022692"/>
    </source>
</evidence>
<feature type="compositionally biased region" description="Basic residues" evidence="13">
    <location>
        <begin position="498"/>
        <end position="507"/>
    </location>
</feature>
<keyword evidence="6" id="KW-0303">Gap junction</keyword>
<evidence type="ECO:0000313" key="15">
    <source>
        <dbReference type="Proteomes" id="UP000827892"/>
    </source>
</evidence>
<feature type="transmembrane region" description="Helical" evidence="12">
    <location>
        <begin position="121"/>
        <end position="143"/>
    </location>
</feature>
<comment type="subcellular location">
    <subcellularLocation>
        <location evidence="1">Cell junction</location>
        <location evidence="1">Gap junction</location>
    </subcellularLocation>
    <subcellularLocation>
        <location evidence="2 12">Cell membrane</location>
        <topology evidence="2 12">Multi-pass membrane protein</topology>
    </subcellularLocation>
</comment>
<accession>A0AAE9A771</accession>
<keyword evidence="5 12" id="KW-0812">Transmembrane</keyword>
<keyword evidence="10 12" id="KW-0472">Membrane</keyword>
<evidence type="ECO:0000256" key="10">
    <source>
        <dbReference type="ARBA" id="ARBA00023136"/>
    </source>
</evidence>
<evidence type="ECO:0000256" key="2">
    <source>
        <dbReference type="ARBA" id="ARBA00004651"/>
    </source>
</evidence>
<keyword evidence="3 12" id="KW-0813">Transport</keyword>
<feature type="transmembrane region" description="Helical" evidence="12">
    <location>
        <begin position="212"/>
        <end position="233"/>
    </location>
</feature>
<sequence length="551" mass="62923">MFVFRVLNTVPYTNRTGAKDLVASVHSFLTSNLLVGLAVLISWKQFGGTPIECMVPLDFTSAWVQYSNNYCWAQPTYFIPFTSELVEQVIDPADVVADGITVGGRGPVPRFVKKGGEKISYYQWMSFFLLFEAACFRLPCFIWKYFASQSGMQVGEILRVASDENNAVPMVKKANIDALCIHLRGVLRFQKRLKLKKIVPHKILRFLNIKYSAYYVTFIYFVAKVAFLLNVILQSNLLNKYMLPHDRQQNFGFDMWKSIFYGGNGNESWRESGVFPRVTLCDFETRDMGNVQMHTVQCVLLLNLFTEKIFVFLWAWYILLGAFTVGNLFSWLFAVFNQTYNEHFILNHLEMCEAPFDKDDIKNREHVNRFISLYLGTDGLFLLQLIAQHADVVFTTELTAALFKSYIEIEAQRATLKQMNAVLPLLRPKDAEMESAMSTAPSTSHNQRRRGTEQMDKPPKGRQGSISTQLRPFNSFEEPDAPTKKFDDSSSDEEKSSKKSSKKPSPTKKKESPGTSGSPLRPSLARTGSPAFNQLHLDDHKLPKTSEKKHW</sequence>
<dbReference type="GO" id="GO:0005921">
    <property type="term" value="C:gap junction"/>
    <property type="evidence" value="ECO:0007669"/>
    <property type="project" value="UniProtKB-SubCell"/>
</dbReference>
<evidence type="ECO:0000256" key="6">
    <source>
        <dbReference type="ARBA" id="ARBA00022868"/>
    </source>
</evidence>
<evidence type="ECO:0000256" key="1">
    <source>
        <dbReference type="ARBA" id="ARBA00004610"/>
    </source>
</evidence>